<protein>
    <submittedName>
        <fullName evidence="5">Error-prone DNA polymerase</fullName>
    </submittedName>
</protein>
<evidence type="ECO:0000256" key="3">
    <source>
        <dbReference type="ARBA" id="ARBA00023204"/>
    </source>
</evidence>
<reference evidence="6" key="1">
    <citation type="submission" date="2016-10" db="EMBL/GenBank/DDBJ databases">
        <authorList>
            <person name="Varghese N."/>
            <person name="Submissions S."/>
        </authorList>
    </citation>
    <scope>NUCLEOTIDE SEQUENCE [LARGE SCALE GENOMIC DNA]</scope>
    <source>
        <strain evidence="6">CGMCC 1.11101</strain>
    </source>
</reference>
<keyword evidence="2" id="KW-0227">DNA damage</keyword>
<dbReference type="GO" id="GO:0008408">
    <property type="term" value="F:3'-5' exonuclease activity"/>
    <property type="evidence" value="ECO:0007669"/>
    <property type="project" value="InterPro"/>
</dbReference>
<dbReference type="RefSeq" id="WP_177216710.1">
    <property type="nucleotide sequence ID" value="NZ_FOVM01000002.1"/>
</dbReference>
<dbReference type="AlphaFoldDB" id="A0A1I4ZGE1"/>
<organism evidence="5 6">
    <name type="scientific">Mycetocola miduiensis</name>
    <dbReference type="NCBI Taxonomy" id="995034"/>
    <lineage>
        <taxon>Bacteria</taxon>
        <taxon>Bacillati</taxon>
        <taxon>Actinomycetota</taxon>
        <taxon>Actinomycetes</taxon>
        <taxon>Micrococcales</taxon>
        <taxon>Microbacteriaceae</taxon>
        <taxon>Mycetocola</taxon>
    </lineage>
</organism>
<keyword evidence="6" id="KW-1185">Reference proteome</keyword>
<keyword evidence="3" id="KW-0234">DNA repair</keyword>
<sequence>MLTPLADLEDLQTNGQAWLNPGQAMRQVARMIVEQLGMVGYFLTVAHACDLIRNQGVRIQARGSGVGRVLNYVLHTSPVEPISNGLIWERFLSPERVNLPDIDIDVESGKRHDIYRMLFKEFGSERVTLLSMTNAHRGRGAVRDAGLALGMDDADVKEIAGQMWRFNARQFRQALKQNPELAGLATAVQEDQQRDMLVHMTERLDRTSSIHASARSATVLSGDIVAQNPVAALRR</sequence>
<keyword evidence="1" id="KW-0963">Cytoplasm</keyword>
<dbReference type="InterPro" id="IPR011708">
    <property type="entry name" value="DNA_pol3_alpha_NTPase_dom"/>
</dbReference>
<dbReference type="Proteomes" id="UP000198867">
    <property type="component" value="Unassembled WGS sequence"/>
</dbReference>
<evidence type="ECO:0000313" key="5">
    <source>
        <dbReference type="EMBL" id="SFN48980.1"/>
    </source>
</evidence>
<evidence type="ECO:0000313" key="6">
    <source>
        <dbReference type="Proteomes" id="UP000198867"/>
    </source>
</evidence>
<gene>
    <name evidence="5" type="ORF">SAMN05216219_0773</name>
</gene>
<dbReference type="GO" id="GO:0006281">
    <property type="term" value="P:DNA repair"/>
    <property type="evidence" value="ECO:0007669"/>
    <property type="project" value="UniProtKB-KW"/>
</dbReference>
<evidence type="ECO:0000259" key="4">
    <source>
        <dbReference type="Pfam" id="PF07733"/>
    </source>
</evidence>
<accession>A0A1I4ZGE1</accession>
<dbReference type="STRING" id="995034.SAMN05216219_0773"/>
<dbReference type="EMBL" id="FOVM01000002">
    <property type="protein sequence ID" value="SFN48980.1"/>
    <property type="molecule type" value="Genomic_DNA"/>
</dbReference>
<feature type="domain" description="Bacterial DNA polymerase III alpha subunit NTPase" evidence="4">
    <location>
        <begin position="32"/>
        <end position="214"/>
    </location>
</feature>
<evidence type="ECO:0000256" key="1">
    <source>
        <dbReference type="ARBA" id="ARBA00022490"/>
    </source>
</evidence>
<dbReference type="PANTHER" id="PTHR32294">
    <property type="entry name" value="DNA POLYMERASE III SUBUNIT ALPHA"/>
    <property type="match status" value="1"/>
</dbReference>
<proteinExistence type="predicted"/>
<name>A0A1I4ZGE1_9MICO</name>
<dbReference type="GO" id="GO:0006260">
    <property type="term" value="P:DNA replication"/>
    <property type="evidence" value="ECO:0007669"/>
    <property type="project" value="InterPro"/>
</dbReference>
<dbReference type="Pfam" id="PF07733">
    <property type="entry name" value="DNA_pol3_alpha"/>
    <property type="match status" value="1"/>
</dbReference>
<dbReference type="InterPro" id="IPR004805">
    <property type="entry name" value="DnaE2/DnaE/PolC"/>
</dbReference>
<evidence type="ECO:0000256" key="2">
    <source>
        <dbReference type="ARBA" id="ARBA00022763"/>
    </source>
</evidence>
<dbReference type="PANTHER" id="PTHR32294:SF4">
    <property type="entry name" value="ERROR-PRONE DNA POLYMERASE"/>
    <property type="match status" value="1"/>
</dbReference>